<organism evidence="4 5">
    <name type="scientific">Eleusine coracana subsp. coracana</name>
    <dbReference type="NCBI Taxonomy" id="191504"/>
    <lineage>
        <taxon>Eukaryota</taxon>
        <taxon>Viridiplantae</taxon>
        <taxon>Streptophyta</taxon>
        <taxon>Embryophyta</taxon>
        <taxon>Tracheophyta</taxon>
        <taxon>Spermatophyta</taxon>
        <taxon>Magnoliopsida</taxon>
        <taxon>Liliopsida</taxon>
        <taxon>Poales</taxon>
        <taxon>Poaceae</taxon>
        <taxon>PACMAD clade</taxon>
        <taxon>Chloridoideae</taxon>
        <taxon>Cynodonteae</taxon>
        <taxon>Eleusininae</taxon>
        <taxon>Eleusine</taxon>
    </lineage>
</organism>
<comment type="subcellular location">
    <subcellularLocation>
        <location evidence="1">Membrane</location>
        <topology evidence="1">Single-pass membrane protein</topology>
    </subcellularLocation>
</comment>
<dbReference type="Gene3D" id="3.80.10.10">
    <property type="entry name" value="Ribonuclease Inhibitor"/>
    <property type="match status" value="1"/>
</dbReference>
<evidence type="ECO:0000256" key="1">
    <source>
        <dbReference type="ARBA" id="ARBA00004167"/>
    </source>
</evidence>
<sequence>MVLAPLLCSFPPFIGYNVLDGDIPPEWQKPTSLQYLDLAVGNLDGPIPAELGKLPSLTRCTCTNNLEGKSRRRWGTSRRWCLVYDLMPPGAGRRSGPGYPSHDCHPPVIHRDIKSNNILLDANMERASPISDWHARWPGTNESVSVVAGSYG</sequence>
<evidence type="ECO:0000313" key="5">
    <source>
        <dbReference type="Proteomes" id="UP001054889"/>
    </source>
</evidence>
<keyword evidence="2" id="KW-0732">Signal</keyword>
<dbReference type="GO" id="GO:0004674">
    <property type="term" value="F:protein serine/threonine kinase activity"/>
    <property type="evidence" value="ECO:0007669"/>
    <property type="project" value="UniProtKB-EC"/>
</dbReference>
<gene>
    <name evidence="4" type="primary">ga06229</name>
    <name evidence="4" type="ORF">PR202_ga06229</name>
</gene>
<comment type="caution">
    <text evidence="4">The sequence shown here is derived from an EMBL/GenBank/DDBJ whole genome shotgun (WGS) entry which is preliminary data.</text>
</comment>
<name>A0AAV5BXV8_ELECO</name>
<dbReference type="PANTHER" id="PTHR48053">
    <property type="entry name" value="LEUCINE RICH REPEAT FAMILY PROTEIN, EXPRESSED"/>
    <property type="match status" value="1"/>
</dbReference>
<dbReference type="SUPFAM" id="SSF52058">
    <property type="entry name" value="L domain-like"/>
    <property type="match status" value="1"/>
</dbReference>
<dbReference type="InterPro" id="IPR011009">
    <property type="entry name" value="Kinase-like_dom_sf"/>
</dbReference>
<dbReference type="InterPro" id="IPR032675">
    <property type="entry name" value="LRR_dom_sf"/>
</dbReference>
<proteinExistence type="predicted"/>
<accession>A0AAV5BXV8</accession>
<keyword evidence="3" id="KW-0675">Receptor</keyword>
<evidence type="ECO:0000313" key="4">
    <source>
        <dbReference type="EMBL" id="GJM89994.1"/>
    </source>
</evidence>
<dbReference type="Proteomes" id="UP001054889">
    <property type="component" value="Unassembled WGS sequence"/>
</dbReference>
<dbReference type="PANTHER" id="PTHR48053:SF71">
    <property type="entry name" value="LEUCINE RICH REPEAT FAMILY PROTEIN, EXPRESSED"/>
    <property type="match status" value="1"/>
</dbReference>
<protein>
    <recommendedName>
        <fullName evidence="6">Protein kinase domain-containing protein</fullName>
    </recommendedName>
</protein>
<dbReference type="InterPro" id="IPR051716">
    <property type="entry name" value="Plant_RL_S/T_kinase"/>
</dbReference>
<dbReference type="Gene3D" id="1.10.510.10">
    <property type="entry name" value="Transferase(Phosphotransferase) domain 1"/>
    <property type="match status" value="1"/>
</dbReference>
<evidence type="ECO:0000256" key="3">
    <source>
        <dbReference type="ARBA" id="ARBA00023170"/>
    </source>
</evidence>
<dbReference type="SUPFAM" id="SSF56112">
    <property type="entry name" value="Protein kinase-like (PK-like)"/>
    <property type="match status" value="1"/>
</dbReference>
<dbReference type="EMBL" id="BQKI01000003">
    <property type="protein sequence ID" value="GJM89994.1"/>
    <property type="molecule type" value="Genomic_DNA"/>
</dbReference>
<dbReference type="GO" id="GO:0016020">
    <property type="term" value="C:membrane"/>
    <property type="evidence" value="ECO:0007669"/>
    <property type="project" value="UniProtKB-SubCell"/>
</dbReference>
<evidence type="ECO:0008006" key="6">
    <source>
        <dbReference type="Google" id="ProtNLM"/>
    </source>
</evidence>
<reference evidence="4" key="2">
    <citation type="submission" date="2021-12" db="EMBL/GenBank/DDBJ databases">
        <title>Resequencing data analysis of finger millet.</title>
        <authorList>
            <person name="Hatakeyama M."/>
            <person name="Aluri S."/>
            <person name="Balachadran M.T."/>
            <person name="Sivarajan S.R."/>
            <person name="Poveda L."/>
            <person name="Shimizu-Inatsugi R."/>
            <person name="Schlapbach R."/>
            <person name="Sreeman S.M."/>
            <person name="Shimizu K.K."/>
        </authorList>
    </citation>
    <scope>NUCLEOTIDE SEQUENCE</scope>
</reference>
<dbReference type="AlphaFoldDB" id="A0AAV5BXV8"/>
<evidence type="ECO:0000256" key="2">
    <source>
        <dbReference type="ARBA" id="ARBA00022729"/>
    </source>
</evidence>
<keyword evidence="5" id="KW-1185">Reference proteome</keyword>
<reference evidence="4" key="1">
    <citation type="journal article" date="2018" name="DNA Res.">
        <title>Multiple hybrid de novo genome assembly of finger millet, an orphan allotetraploid crop.</title>
        <authorList>
            <person name="Hatakeyama M."/>
            <person name="Aluri S."/>
            <person name="Balachadran M.T."/>
            <person name="Sivarajan S.R."/>
            <person name="Patrignani A."/>
            <person name="Gruter S."/>
            <person name="Poveda L."/>
            <person name="Shimizu-Inatsugi R."/>
            <person name="Baeten J."/>
            <person name="Francoijs K.J."/>
            <person name="Nataraja K.N."/>
            <person name="Reddy Y.A.N."/>
            <person name="Phadnis S."/>
            <person name="Ravikumar R.L."/>
            <person name="Schlapbach R."/>
            <person name="Sreeman S.M."/>
            <person name="Shimizu K.K."/>
        </authorList>
    </citation>
    <scope>NUCLEOTIDE SEQUENCE</scope>
</reference>